<name>A0ABR3ID49_LOXSC</name>
<dbReference type="EMBL" id="JBEUOH010000005">
    <property type="protein sequence ID" value="KAL0894191.1"/>
    <property type="molecule type" value="Genomic_DNA"/>
</dbReference>
<reference evidence="2 3" key="1">
    <citation type="submission" date="2024-06" db="EMBL/GenBank/DDBJ databases">
        <title>A chromosome-level genome assembly of beet webworm, Loxostege sticticalis.</title>
        <authorList>
            <person name="Zhang Y."/>
        </authorList>
    </citation>
    <scope>NUCLEOTIDE SEQUENCE [LARGE SCALE GENOMIC DNA]</scope>
    <source>
        <strain evidence="2">AQ026</strain>
        <tissue evidence="2">Whole body</tissue>
    </source>
</reference>
<evidence type="ECO:0000313" key="2">
    <source>
        <dbReference type="EMBL" id="KAL0894191.1"/>
    </source>
</evidence>
<comment type="caution">
    <text evidence="2">The sequence shown here is derived from an EMBL/GenBank/DDBJ whole genome shotgun (WGS) entry which is preliminary data.</text>
</comment>
<keyword evidence="3" id="KW-1185">Reference proteome</keyword>
<dbReference type="Proteomes" id="UP001549920">
    <property type="component" value="Unassembled WGS sequence"/>
</dbReference>
<protein>
    <submittedName>
        <fullName evidence="2">Uncharacterized protein</fullName>
    </submittedName>
</protein>
<accession>A0ABR3ID49</accession>
<evidence type="ECO:0000313" key="3">
    <source>
        <dbReference type="Proteomes" id="UP001549920"/>
    </source>
</evidence>
<proteinExistence type="predicted"/>
<feature type="region of interest" description="Disordered" evidence="1">
    <location>
        <begin position="36"/>
        <end position="71"/>
    </location>
</feature>
<sequence>MSCSSRHLRVIWPGGRTLSRSQRAILSGTLVHRHSCVRRHDPASSRSTSTGAYGTPPAPGGRAGGSSGSAAPNIYNQPVPISYKLRSISMNDSCSKFKSHYCPLKSLVEKRATLLPLKEEQNDTFRIEGMK</sequence>
<organism evidence="2 3">
    <name type="scientific">Loxostege sticticalis</name>
    <name type="common">Beet webworm moth</name>
    <dbReference type="NCBI Taxonomy" id="481309"/>
    <lineage>
        <taxon>Eukaryota</taxon>
        <taxon>Metazoa</taxon>
        <taxon>Ecdysozoa</taxon>
        <taxon>Arthropoda</taxon>
        <taxon>Hexapoda</taxon>
        <taxon>Insecta</taxon>
        <taxon>Pterygota</taxon>
        <taxon>Neoptera</taxon>
        <taxon>Endopterygota</taxon>
        <taxon>Lepidoptera</taxon>
        <taxon>Glossata</taxon>
        <taxon>Ditrysia</taxon>
        <taxon>Pyraloidea</taxon>
        <taxon>Crambidae</taxon>
        <taxon>Pyraustinae</taxon>
        <taxon>Loxostege</taxon>
    </lineage>
</organism>
<gene>
    <name evidence="2" type="ORF">ABMA27_014216</name>
</gene>
<evidence type="ECO:0000256" key="1">
    <source>
        <dbReference type="SAM" id="MobiDB-lite"/>
    </source>
</evidence>